<proteinExistence type="predicted"/>
<protein>
    <submittedName>
        <fullName evidence="2">Uncharacterized protein</fullName>
    </submittedName>
</protein>
<sequence>MWIPYRASVSLSSPTVWHARSHWPISSRTTLLSFTSTTQILYEAVNHALVEGSASESRFPLFKSGIYYLIDSDTSRQVASPRMASRRSLRAVLRVSSSAVIPAERSVYHRFLSSYPFSRCDTNCSSLQQKRSYAVARKAQRTRTMNWGPANLDTITLKDFERALKPDMFKKSDPFYTYDPSTYYNCLQKFATVSEKGDHRWLDLIEKAERPTPEILHETGCIMRDMSWNPQASRWSLAMWAAAAEMDFNPSIATLALYLVRSGMFGSSPLFKSAESRFQALVKTGQDPNALVVEGEMLRRRGTYNASIRVFQRALEIGSEDFTWAPLCEQQIAQCYRNIGKESDALEHYRRAVKMGLEEAHEGIAILSKDADESYESMYKAACLNPKLFSHMAQMELERSTELKDEEAVKEAVKWATEWSELSNVPGKP</sequence>
<comment type="caution">
    <text evidence="2">The sequence shown here is derived from an EMBL/GenBank/DDBJ whole genome shotgun (WGS) entry which is preliminary data.</text>
</comment>
<keyword evidence="3" id="KW-1185">Reference proteome</keyword>
<organism evidence="2 3">
    <name type="scientific">Clonostachys chloroleuca</name>
    <dbReference type="NCBI Taxonomy" id="1926264"/>
    <lineage>
        <taxon>Eukaryota</taxon>
        <taxon>Fungi</taxon>
        <taxon>Dikarya</taxon>
        <taxon>Ascomycota</taxon>
        <taxon>Pezizomycotina</taxon>
        <taxon>Sordariomycetes</taxon>
        <taxon>Hypocreomycetidae</taxon>
        <taxon>Hypocreales</taxon>
        <taxon>Bionectriaceae</taxon>
        <taxon>Clonostachys</taxon>
    </lineage>
</organism>
<evidence type="ECO:0000313" key="3">
    <source>
        <dbReference type="Proteomes" id="UP001160390"/>
    </source>
</evidence>
<accession>A0AA35M238</accession>
<evidence type="ECO:0000256" key="1">
    <source>
        <dbReference type="PROSITE-ProRule" id="PRU00339"/>
    </source>
</evidence>
<dbReference type="SUPFAM" id="SSF48452">
    <property type="entry name" value="TPR-like"/>
    <property type="match status" value="1"/>
</dbReference>
<dbReference type="EMBL" id="CABFNP030000868">
    <property type="protein sequence ID" value="CAI6088794.1"/>
    <property type="molecule type" value="Genomic_DNA"/>
</dbReference>
<dbReference type="InterPro" id="IPR019734">
    <property type="entry name" value="TPR_rpt"/>
</dbReference>
<feature type="repeat" description="TPR" evidence="1">
    <location>
        <begin position="288"/>
        <end position="321"/>
    </location>
</feature>
<dbReference type="Gene3D" id="1.25.40.10">
    <property type="entry name" value="Tetratricopeptide repeat domain"/>
    <property type="match status" value="1"/>
</dbReference>
<keyword evidence="1" id="KW-0802">TPR repeat</keyword>
<dbReference type="PROSITE" id="PS50005">
    <property type="entry name" value="TPR"/>
    <property type="match status" value="1"/>
</dbReference>
<reference evidence="2" key="1">
    <citation type="submission" date="2023-01" db="EMBL/GenBank/DDBJ databases">
        <authorList>
            <person name="Piombo E."/>
        </authorList>
    </citation>
    <scope>NUCLEOTIDE SEQUENCE</scope>
</reference>
<dbReference type="Proteomes" id="UP001160390">
    <property type="component" value="Unassembled WGS sequence"/>
</dbReference>
<evidence type="ECO:0000313" key="2">
    <source>
        <dbReference type="EMBL" id="CAI6088794.1"/>
    </source>
</evidence>
<gene>
    <name evidence="2" type="ORF">CCHLO57077_00008481</name>
</gene>
<dbReference type="InterPro" id="IPR011990">
    <property type="entry name" value="TPR-like_helical_dom_sf"/>
</dbReference>
<name>A0AA35M238_9HYPO</name>
<dbReference type="AlphaFoldDB" id="A0AA35M238"/>